<feature type="active site" evidence="11">
    <location>
        <position position="294"/>
    </location>
</feature>
<dbReference type="AlphaFoldDB" id="A0A2M7DPJ4"/>
<dbReference type="GO" id="GO:0071555">
    <property type="term" value="P:cell wall organization"/>
    <property type="evidence" value="ECO:0007669"/>
    <property type="project" value="UniProtKB-KW"/>
</dbReference>
<comment type="similarity">
    <text evidence="2 10">Belongs to the D-alanine--D-alanine ligase family.</text>
</comment>
<evidence type="ECO:0000313" key="15">
    <source>
        <dbReference type="EMBL" id="PIV51700.1"/>
    </source>
</evidence>
<keyword evidence="3 10" id="KW-0963">Cytoplasm</keyword>
<dbReference type="InterPro" id="IPR011127">
    <property type="entry name" value="Dala_Dala_lig_N"/>
</dbReference>
<evidence type="ECO:0000256" key="8">
    <source>
        <dbReference type="ARBA" id="ARBA00022984"/>
    </source>
</evidence>
<dbReference type="Proteomes" id="UP000228896">
    <property type="component" value="Unassembled WGS sequence"/>
</dbReference>
<dbReference type="HAMAP" id="MF_00047">
    <property type="entry name" value="Dala_Dala_lig"/>
    <property type="match status" value="1"/>
</dbReference>
<organism evidence="15 16">
    <name type="scientific">Candidatus Falkowbacteria bacterium CG02_land_8_20_14_3_00_36_14</name>
    <dbReference type="NCBI Taxonomy" id="1974560"/>
    <lineage>
        <taxon>Bacteria</taxon>
        <taxon>Candidatus Falkowiibacteriota</taxon>
    </lineage>
</organism>
<dbReference type="SUPFAM" id="SSF52440">
    <property type="entry name" value="PreATP-grasp domain"/>
    <property type="match status" value="1"/>
</dbReference>
<evidence type="ECO:0000256" key="11">
    <source>
        <dbReference type="PIRSR" id="PIRSR039102-1"/>
    </source>
</evidence>
<comment type="pathway">
    <text evidence="10">Cell wall biogenesis; peptidoglycan biosynthesis.</text>
</comment>
<proteinExistence type="inferred from homology"/>
<evidence type="ECO:0000256" key="9">
    <source>
        <dbReference type="ARBA" id="ARBA00023316"/>
    </source>
</evidence>
<evidence type="ECO:0000256" key="7">
    <source>
        <dbReference type="ARBA" id="ARBA00022960"/>
    </source>
</evidence>
<dbReference type="InterPro" id="IPR016185">
    <property type="entry name" value="PreATP-grasp_dom_sf"/>
</dbReference>
<keyword evidence="12" id="KW-0479">Metal-binding</keyword>
<dbReference type="InterPro" id="IPR011095">
    <property type="entry name" value="Dala_Dala_lig_C"/>
</dbReference>
<evidence type="ECO:0000313" key="16">
    <source>
        <dbReference type="Proteomes" id="UP000228896"/>
    </source>
</evidence>
<dbReference type="SUPFAM" id="SSF56059">
    <property type="entry name" value="Glutathione synthetase ATP-binding domain-like"/>
    <property type="match status" value="1"/>
</dbReference>
<dbReference type="GO" id="GO:0005524">
    <property type="term" value="F:ATP binding"/>
    <property type="evidence" value="ECO:0007669"/>
    <property type="project" value="UniProtKB-UniRule"/>
</dbReference>
<dbReference type="Gene3D" id="3.30.1490.20">
    <property type="entry name" value="ATP-grasp fold, A domain"/>
    <property type="match status" value="1"/>
</dbReference>
<dbReference type="InterPro" id="IPR013815">
    <property type="entry name" value="ATP_grasp_subdomain_1"/>
</dbReference>
<feature type="active site" evidence="11">
    <location>
        <position position="26"/>
    </location>
</feature>
<dbReference type="NCBIfam" id="TIGR01205">
    <property type="entry name" value="D_ala_D_alaTIGR"/>
    <property type="match status" value="1"/>
</dbReference>
<gene>
    <name evidence="10" type="primary">ddl</name>
    <name evidence="15" type="ORF">COS18_02250</name>
</gene>
<keyword evidence="4 10" id="KW-0436">Ligase</keyword>
<dbReference type="GO" id="GO:0009252">
    <property type="term" value="P:peptidoglycan biosynthetic process"/>
    <property type="evidence" value="ECO:0007669"/>
    <property type="project" value="UniProtKB-UniRule"/>
</dbReference>
<feature type="binding site" evidence="12">
    <location>
        <position position="283"/>
    </location>
    <ligand>
        <name>Mg(2+)</name>
        <dbReference type="ChEBI" id="CHEBI:18420"/>
        <label>2</label>
    </ligand>
</feature>
<dbReference type="InterPro" id="IPR011761">
    <property type="entry name" value="ATP-grasp"/>
</dbReference>
<dbReference type="Pfam" id="PF01820">
    <property type="entry name" value="Dala_Dala_lig_N"/>
    <property type="match status" value="1"/>
</dbReference>
<comment type="subcellular location">
    <subcellularLocation>
        <location evidence="1 10">Cytoplasm</location>
    </subcellularLocation>
</comment>
<keyword evidence="6 13" id="KW-0067">ATP-binding</keyword>
<dbReference type="UniPathway" id="UPA00219"/>
<accession>A0A2M7DPJ4</accession>
<name>A0A2M7DPJ4_9BACT</name>
<dbReference type="PANTHER" id="PTHR23132:SF23">
    <property type="entry name" value="D-ALANINE--D-ALANINE LIGASE B"/>
    <property type="match status" value="1"/>
</dbReference>
<keyword evidence="8 10" id="KW-0573">Peptidoglycan synthesis</keyword>
<dbReference type="Gene3D" id="3.30.470.20">
    <property type="entry name" value="ATP-grasp fold, B domain"/>
    <property type="match status" value="1"/>
</dbReference>
<evidence type="ECO:0000259" key="14">
    <source>
        <dbReference type="PROSITE" id="PS50975"/>
    </source>
</evidence>
<dbReference type="PIRSF" id="PIRSF039102">
    <property type="entry name" value="Ddl/VanB"/>
    <property type="match status" value="1"/>
</dbReference>
<evidence type="ECO:0000256" key="1">
    <source>
        <dbReference type="ARBA" id="ARBA00004496"/>
    </source>
</evidence>
<dbReference type="Gene3D" id="3.40.50.20">
    <property type="match status" value="1"/>
</dbReference>
<dbReference type="InterPro" id="IPR005905">
    <property type="entry name" value="D_ala_D_ala"/>
</dbReference>
<evidence type="ECO:0000256" key="5">
    <source>
        <dbReference type="ARBA" id="ARBA00022741"/>
    </source>
</evidence>
<keyword evidence="12" id="KW-0464">Manganese</keyword>
<dbReference type="EMBL" id="PETS01000050">
    <property type="protein sequence ID" value="PIV51700.1"/>
    <property type="molecule type" value="Genomic_DNA"/>
</dbReference>
<feature type="domain" description="ATP-grasp" evidence="14">
    <location>
        <begin position="115"/>
        <end position="316"/>
    </location>
</feature>
<keyword evidence="7 10" id="KW-0133">Cell shape</keyword>
<evidence type="ECO:0000256" key="12">
    <source>
        <dbReference type="PIRSR" id="PIRSR039102-3"/>
    </source>
</evidence>
<evidence type="ECO:0000256" key="10">
    <source>
        <dbReference type="HAMAP-Rule" id="MF_00047"/>
    </source>
</evidence>
<evidence type="ECO:0000256" key="2">
    <source>
        <dbReference type="ARBA" id="ARBA00010871"/>
    </source>
</evidence>
<feature type="binding site" evidence="12">
    <location>
        <position position="283"/>
    </location>
    <ligand>
        <name>Mg(2+)</name>
        <dbReference type="ChEBI" id="CHEBI:18420"/>
        <label>1</label>
    </ligand>
</feature>
<dbReference type="InterPro" id="IPR000291">
    <property type="entry name" value="D-Ala_lig_Van_CS"/>
</dbReference>
<dbReference type="Pfam" id="PF07478">
    <property type="entry name" value="Dala_Dala_lig_C"/>
    <property type="match status" value="1"/>
</dbReference>
<sequence length="324" mass="36152">MKLYLKKIKNMPKLRIALLMGGISGERKISLKTGAKIYTTLDKNKYEICKYDPKHDLKIFINDTLNKKFDLVFPALHGPFGEDGRLQGMLDMMGMPYVFSGCLASALAMDKAKAKIIARNSGINVGRDIILNNNDSYNIKKIIKKLSLPIFIKPLLSGSSVGISMAKNDKDLQKGILNAFKFGNKILLEEFINGRELTVPIIGNPPESLPVIEIKPKISQWFDYKAKYKKGGTEEICPAHIPNNIKKEIQLLGIKIFKAVGCKDLARADFIWSKIDNKLYFLEINTIPGMTDASLTPQSAKVAGLDFGQFLDKLIETALNNKNV</sequence>
<dbReference type="GO" id="GO:0008360">
    <property type="term" value="P:regulation of cell shape"/>
    <property type="evidence" value="ECO:0007669"/>
    <property type="project" value="UniProtKB-KW"/>
</dbReference>
<dbReference type="GO" id="GO:0005737">
    <property type="term" value="C:cytoplasm"/>
    <property type="evidence" value="ECO:0007669"/>
    <property type="project" value="UniProtKB-SubCell"/>
</dbReference>
<dbReference type="PROSITE" id="PS50975">
    <property type="entry name" value="ATP_GRASP"/>
    <property type="match status" value="1"/>
</dbReference>
<feature type="binding site" evidence="12">
    <location>
        <position position="269"/>
    </location>
    <ligand>
        <name>Mg(2+)</name>
        <dbReference type="ChEBI" id="CHEBI:18420"/>
        <label>1</label>
    </ligand>
</feature>
<evidence type="ECO:0000256" key="4">
    <source>
        <dbReference type="ARBA" id="ARBA00022598"/>
    </source>
</evidence>
<evidence type="ECO:0000256" key="13">
    <source>
        <dbReference type="PROSITE-ProRule" id="PRU00409"/>
    </source>
</evidence>
<keyword evidence="9 10" id="KW-0961">Cell wall biogenesis/degradation</keyword>
<dbReference type="GO" id="GO:0046872">
    <property type="term" value="F:metal ion binding"/>
    <property type="evidence" value="ECO:0007669"/>
    <property type="project" value="UniProtKB-KW"/>
</dbReference>
<protein>
    <recommendedName>
        <fullName evidence="10">D-alanine--D-alanine ligase</fullName>
        <ecNumber evidence="10">6.3.2.4</ecNumber>
    </recommendedName>
    <alternativeName>
        <fullName evidence="10">D-Ala-D-Ala ligase</fullName>
    </alternativeName>
    <alternativeName>
        <fullName evidence="10">D-alanylalanine synthetase</fullName>
    </alternativeName>
</protein>
<comment type="function">
    <text evidence="10">Cell wall formation.</text>
</comment>
<dbReference type="GO" id="GO:0008716">
    <property type="term" value="F:D-alanine-D-alanine ligase activity"/>
    <property type="evidence" value="ECO:0007669"/>
    <property type="project" value="UniProtKB-UniRule"/>
</dbReference>
<keyword evidence="5 13" id="KW-0547">Nucleotide-binding</keyword>
<evidence type="ECO:0000256" key="3">
    <source>
        <dbReference type="ARBA" id="ARBA00022490"/>
    </source>
</evidence>
<feature type="active site" evidence="11">
    <location>
        <position position="159"/>
    </location>
</feature>
<keyword evidence="12" id="KW-0460">Magnesium</keyword>
<reference evidence="16" key="1">
    <citation type="submission" date="2017-09" db="EMBL/GenBank/DDBJ databases">
        <title>Depth-based differentiation of microbial function through sediment-hosted aquifers and enrichment of novel symbionts in the deep terrestrial subsurface.</title>
        <authorList>
            <person name="Probst A.J."/>
            <person name="Ladd B."/>
            <person name="Jarett J.K."/>
            <person name="Geller-Mcgrath D.E."/>
            <person name="Sieber C.M.K."/>
            <person name="Emerson J.B."/>
            <person name="Anantharaman K."/>
            <person name="Thomas B.C."/>
            <person name="Malmstrom R."/>
            <person name="Stieglmeier M."/>
            <person name="Klingl A."/>
            <person name="Woyke T."/>
            <person name="Ryan C.M."/>
            <person name="Banfield J.F."/>
        </authorList>
    </citation>
    <scope>NUCLEOTIDE SEQUENCE [LARGE SCALE GENOMIC DNA]</scope>
</reference>
<dbReference type="PANTHER" id="PTHR23132">
    <property type="entry name" value="D-ALANINE--D-ALANINE LIGASE"/>
    <property type="match status" value="1"/>
</dbReference>
<comment type="catalytic activity">
    <reaction evidence="10">
        <text>2 D-alanine + ATP = D-alanyl-D-alanine + ADP + phosphate + H(+)</text>
        <dbReference type="Rhea" id="RHEA:11224"/>
        <dbReference type="ChEBI" id="CHEBI:15378"/>
        <dbReference type="ChEBI" id="CHEBI:30616"/>
        <dbReference type="ChEBI" id="CHEBI:43474"/>
        <dbReference type="ChEBI" id="CHEBI:57416"/>
        <dbReference type="ChEBI" id="CHEBI:57822"/>
        <dbReference type="ChEBI" id="CHEBI:456216"/>
        <dbReference type="EC" id="6.3.2.4"/>
    </reaction>
</comment>
<evidence type="ECO:0000256" key="6">
    <source>
        <dbReference type="ARBA" id="ARBA00022840"/>
    </source>
</evidence>
<dbReference type="PROSITE" id="PS00844">
    <property type="entry name" value="DALA_DALA_LIGASE_2"/>
    <property type="match status" value="1"/>
</dbReference>
<dbReference type="PROSITE" id="PS00843">
    <property type="entry name" value="DALA_DALA_LIGASE_1"/>
    <property type="match status" value="1"/>
</dbReference>
<dbReference type="NCBIfam" id="NF002378">
    <property type="entry name" value="PRK01372.1"/>
    <property type="match status" value="1"/>
</dbReference>
<feature type="binding site" evidence="12">
    <location>
        <position position="285"/>
    </location>
    <ligand>
        <name>Mg(2+)</name>
        <dbReference type="ChEBI" id="CHEBI:18420"/>
        <label>2</label>
    </ligand>
</feature>
<dbReference type="EC" id="6.3.2.4" evidence="10"/>
<comment type="cofactor">
    <cofactor evidence="12">
        <name>Mg(2+)</name>
        <dbReference type="ChEBI" id="CHEBI:18420"/>
    </cofactor>
    <cofactor evidence="12">
        <name>Mn(2+)</name>
        <dbReference type="ChEBI" id="CHEBI:29035"/>
    </cofactor>
    <text evidence="12">Binds 2 magnesium or manganese ions per subunit.</text>
</comment>
<comment type="caution">
    <text evidence="15">The sequence shown here is derived from an EMBL/GenBank/DDBJ whole genome shotgun (WGS) entry which is preliminary data.</text>
</comment>